<organism evidence="14">
    <name type="scientific">Sarcoptes scabiei</name>
    <name type="common">Itch mite</name>
    <name type="synonym">Acarus scabiei</name>
    <dbReference type="NCBI Taxonomy" id="52283"/>
    <lineage>
        <taxon>Eukaryota</taxon>
        <taxon>Metazoa</taxon>
        <taxon>Ecdysozoa</taxon>
        <taxon>Arthropoda</taxon>
        <taxon>Chelicerata</taxon>
        <taxon>Arachnida</taxon>
        <taxon>Acari</taxon>
        <taxon>Acariformes</taxon>
        <taxon>Sarcoptiformes</taxon>
        <taxon>Astigmata</taxon>
        <taxon>Psoroptidia</taxon>
        <taxon>Sarcoptoidea</taxon>
        <taxon>Sarcoptidae</taxon>
        <taxon>Sarcoptinae</taxon>
        <taxon>Sarcoptes</taxon>
    </lineage>
</organism>
<dbReference type="InterPro" id="IPR011011">
    <property type="entry name" value="Znf_FYVE_PHD"/>
</dbReference>
<evidence type="ECO:0000256" key="3">
    <source>
        <dbReference type="ARBA" id="ARBA00022771"/>
    </source>
</evidence>
<keyword evidence="3 10" id="KW-0863">Zinc-finger</keyword>
<dbReference type="InterPro" id="IPR001965">
    <property type="entry name" value="Znf_PHD"/>
</dbReference>
<evidence type="ECO:0000256" key="9">
    <source>
        <dbReference type="ARBA" id="ARBA00023828"/>
    </source>
</evidence>
<evidence type="ECO:0000313" key="16">
    <source>
        <dbReference type="Proteomes" id="UP000070412"/>
    </source>
</evidence>
<keyword evidence="11" id="KW-0175">Coiled coil</keyword>
<feature type="region of interest" description="Disordered" evidence="12">
    <location>
        <begin position="140"/>
        <end position="262"/>
    </location>
</feature>
<proteinExistence type="predicted"/>
<feature type="compositionally biased region" description="Basic residues" evidence="12">
    <location>
        <begin position="174"/>
        <end position="188"/>
    </location>
</feature>
<feature type="compositionally biased region" description="Basic residues" evidence="12">
    <location>
        <begin position="195"/>
        <end position="205"/>
    </location>
</feature>
<keyword evidence="7" id="KW-0804">Transcription</keyword>
<feature type="domain" description="PHD-type" evidence="13">
    <location>
        <begin position="24"/>
        <end position="74"/>
    </location>
</feature>
<dbReference type="PANTHER" id="PTHR46174:SF1">
    <property type="entry name" value="CXXC-TYPE ZINC FINGER PROTEIN 1"/>
    <property type="match status" value="1"/>
</dbReference>
<dbReference type="InterPro" id="IPR013083">
    <property type="entry name" value="Znf_RING/FYVE/PHD"/>
</dbReference>
<dbReference type="InterPro" id="IPR037869">
    <property type="entry name" value="Spp1/CFP1"/>
</dbReference>
<dbReference type="EMBL" id="WVUK01000056">
    <property type="protein sequence ID" value="KAF7492248.1"/>
    <property type="molecule type" value="Genomic_DNA"/>
</dbReference>
<keyword evidence="16" id="KW-1185">Reference proteome</keyword>
<reference evidence="14" key="2">
    <citation type="submission" date="2020-01" db="EMBL/GenBank/DDBJ databases">
        <authorList>
            <person name="Korhonen P.K.K."/>
            <person name="Guangxu M.G."/>
            <person name="Wang T.W."/>
            <person name="Stroehlein A.J.S."/>
            <person name="Young N.D."/>
            <person name="Ang C.-S.A."/>
            <person name="Fernando D.W.F."/>
            <person name="Lu H.L."/>
            <person name="Taylor S.T."/>
            <person name="Ehtesham M.E.M."/>
            <person name="Najaraj S.H.N."/>
            <person name="Harsha G.H.G."/>
            <person name="Madugundu A.M."/>
            <person name="Renuse S.R."/>
            <person name="Holt D.H."/>
            <person name="Pandey A.P."/>
            <person name="Papenfuss A.P."/>
            <person name="Gasser R.B.G."/>
            <person name="Fischer K.F."/>
        </authorList>
    </citation>
    <scope>NUCLEOTIDE SEQUENCE</scope>
    <source>
        <strain evidence="14">SSS_KF_BRIS2020</strain>
    </source>
</reference>
<dbReference type="Pfam" id="PF12269">
    <property type="entry name" value="CpG_bind_C"/>
    <property type="match status" value="1"/>
</dbReference>
<dbReference type="PANTHER" id="PTHR46174">
    <property type="entry name" value="CXXC-TYPE ZINC FINGER PROTEIN 1"/>
    <property type="match status" value="1"/>
</dbReference>
<protein>
    <recommendedName>
        <fullName evidence="9">CXXC-type zinc finger protein 1</fullName>
    </recommendedName>
</protein>
<evidence type="ECO:0000256" key="2">
    <source>
        <dbReference type="ARBA" id="ARBA00022723"/>
    </source>
</evidence>
<comment type="subcellular location">
    <subcellularLocation>
        <location evidence="1">Nucleus</location>
    </subcellularLocation>
</comment>
<gene>
    <name evidence="14" type="ORF">SSS_9153</name>
</gene>
<evidence type="ECO:0000313" key="14">
    <source>
        <dbReference type="EMBL" id="KAF7492248.1"/>
    </source>
</evidence>
<reference evidence="16" key="1">
    <citation type="journal article" date="2020" name="PLoS Negl. Trop. Dis.">
        <title>High-quality nuclear genome for Sarcoptes scabiei-A critical resource for a neglected parasite.</title>
        <authorList>
            <person name="Korhonen P.K."/>
            <person name="Gasser R.B."/>
            <person name="Ma G."/>
            <person name="Wang T."/>
            <person name="Stroehlein A.J."/>
            <person name="Young N.D."/>
            <person name="Ang C.S."/>
            <person name="Fernando D.D."/>
            <person name="Lu H.C."/>
            <person name="Taylor S."/>
            <person name="Reynolds S.L."/>
            <person name="Mofiz E."/>
            <person name="Najaraj S.H."/>
            <person name="Gowda H."/>
            <person name="Madugundu A."/>
            <person name="Renuse S."/>
            <person name="Holt D."/>
            <person name="Pandey A."/>
            <person name="Papenfuss A.T."/>
            <person name="Fischer K."/>
        </authorList>
    </citation>
    <scope>NUCLEOTIDE SEQUENCE [LARGE SCALE GENOMIC DNA]</scope>
</reference>
<dbReference type="GO" id="GO:0008270">
    <property type="term" value="F:zinc ion binding"/>
    <property type="evidence" value="ECO:0007669"/>
    <property type="project" value="UniProtKB-KW"/>
</dbReference>
<evidence type="ECO:0000313" key="15">
    <source>
        <dbReference type="EnsemblMetazoa" id="KAF7492248.1"/>
    </source>
</evidence>
<evidence type="ECO:0000256" key="7">
    <source>
        <dbReference type="ARBA" id="ARBA00023163"/>
    </source>
</evidence>
<sequence>MEKTSQNDSETDEQKKDKTKSEKRKYCVCRKSHVTGFMIQCDFCFEWFHGPCIKVTKQSAAKIEQFLCPLCTSDQNVVPEQSEGMKLEQNDLLSIHDESSNSNLRSMTRANDQVLRDCNDDSFPQISKRLNSDSSIAKLKKSKKNTIQNKDSNLDPDYSDDGDKDSDDEFGQPPKKKIKRQYRRRVPKKQNQNKNSKRGRRKGQSKKTQSQSKRSKRSYRSKLRRQSSLNEKRDKSANISSDNDQESRRNIPRQCYGPSCTKQARRNSKYCSEECGMNLAEKRICAILEERIRTWQMVPTLANNRDFKELGLIEAEIEKHRNIVKELEIEKANIQIRLERIEDLALLSNNESNQNESEAVGSRKEIVAICKICGKELTIKEAPQKIDQCSAKMESKYIVGSKFETKNSVYCEVFDKTNRSYCRRFKAICCVHNKIQFNDDRICGCPIRTDTNPFVEVPSQFCTLPRNKCNLHYGHDQLSLGDIEHRIMLEHSKLEDLIIQKHKIIFAMNERCNVISLMLNSTRYESMDVVRDLKLLDDERDSNDVFANEELMSID</sequence>
<evidence type="ECO:0000256" key="12">
    <source>
        <dbReference type="SAM" id="MobiDB-lite"/>
    </source>
</evidence>
<dbReference type="InterPro" id="IPR019787">
    <property type="entry name" value="Znf_PHD-finger"/>
</dbReference>
<keyword evidence="5" id="KW-0805">Transcription regulation</keyword>
<accession>A0A834REV4</accession>
<dbReference type="GO" id="GO:0003677">
    <property type="term" value="F:DNA binding"/>
    <property type="evidence" value="ECO:0007669"/>
    <property type="project" value="UniProtKB-KW"/>
</dbReference>
<dbReference type="Proteomes" id="UP000070412">
    <property type="component" value="Unassembled WGS sequence"/>
</dbReference>
<reference evidence="15" key="3">
    <citation type="submission" date="2022-06" db="UniProtKB">
        <authorList>
            <consortium name="EnsemblMetazoa"/>
        </authorList>
    </citation>
    <scope>IDENTIFICATION</scope>
</reference>
<dbReference type="InterPro" id="IPR019786">
    <property type="entry name" value="Zinc_finger_PHD-type_CS"/>
</dbReference>
<feature type="compositionally biased region" description="Acidic residues" evidence="12">
    <location>
        <begin position="157"/>
        <end position="170"/>
    </location>
</feature>
<evidence type="ECO:0000256" key="5">
    <source>
        <dbReference type="ARBA" id="ARBA00023015"/>
    </source>
</evidence>
<dbReference type="SUPFAM" id="SSF57903">
    <property type="entry name" value="FYVE/PHD zinc finger"/>
    <property type="match status" value="1"/>
</dbReference>
<dbReference type="Pfam" id="PF00628">
    <property type="entry name" value="PHD"/>
    <property type="match status" value="1"/>
</dbReference>
<dbReference type="GO" id="GO:0045893">
    <property type="term" value="P:positive regulation of DNA-templated transcription"/>
    <property type="evidence" value="ECO:0007669"/>
    <property type="project" value="TreeGrafter"/>
</dbReference>
<dbReference type="Gene3D" id="3.30.40.10">
    <property type="entry name" value="Zinc/RING finger domain, C3HC4 (zinc finger)"/>
    <property type="match status" value="1"/>
</dbReference>
<keyword evidence="8" id="KW-0539">Nucleus</keyword>
<dbReference type="PROSITE" id="PS50016">
    <property type="entry name" value="ZF_PHD_2"/>
    <property type="match status" value="1"/>
</dbReference>
<name>A0A834REV4_SARSC</name>
<evidence type="ECO:0000256" key="8">
    <source>
        <dbReference type="ARBA" id="ARBA00023242"/>
    </source>
</evidence>
<feature type="coiled-coil region" evidence="11">
    <location>
        <begin position="310"/>
        <end position="344"/>
    </location>
</feature>
<dbReference type="GO" id="GO:0048188">
    <property type="term" value="C:Set1C/COMPASS complex"/>
    <property type="evidence" value="ECO:0007669"/>
    <property type="project" value="InterPro"/>
</dbReference>
<dbReference type="PROSITE" id="PS01359">
    <property type="entry name" value="ZF_PHD_1"/>
    <property type="match status" value="1"/>
</dbReference>
<dbReference type="EnsemblMetazoa" id="SSS_9153s_mrna">
    <property type="protein sequence ID" value="KAF7492248.1"/>
    <property type="gene ID" value="SSS_9153"/>
</dbReference>
<keyword evidence="4" id="KW-0862">Zinc</keyword>
<evidence type="ECO:0000256" key="10">
    <source>
        <dbReference type="PROSITE-ProRule" id="PRU00146"/>
    </source>
</evidence>
<evidence type="ECO:0000256" key="6">
    <source>
        <dbReference type="ARBA" id="ARBA00023125"/>
    </source>
</evidence>
<keyword evidence="6" id="KW-0238">DNA-binding</keyword>
<evidence type="ECO:0000256" key="1">
    <source>
        <dbReference type="ARBA" id="ARBA00004123"/>
    </source>
</evidence>
<dbReference type="OrthoDB" id="419183at2759"/>
<dbReference type="InterPro" id="IPR022056">
    <property type="entry name" value="CpG-bd_C"/>
</dbReference>
<dbReference type="AlphaFoldDB" id="A0A834REV4"/>
<evidence type="ECO:0000259" key="13">
    <source>
        <dbReference type="PROSITE" id="PS50016"/>
    </source>
</evidence>
<evidence type="ECO:0000256" key="4">
    <source>
        <dbReference type="ARBA" id="ARBA00022833"/>
    </source>
</evidence>
<evidence type="ECO:0000256" key="11">
    <source>
        <dbReference type="SAM" id="Coils"/>
    </source>
</evidence>
<feature type="compositionally biased region" description="Basic residues" evidence="12">
    <location>
        <begin position="213"/>
        <end position="225"/>
    </location>
</feature>
<keyword evidence="2" id="KW-0479">Metal-binding</keyword>
<dbReference type="SMART" id="SM00249">
    <property type="entry name" value="PHD"/>
    <property type="match status" value="1"/>
</dbReference>